<proteinExistence type="inferred from homology"/>
<evidence type="ECO:0000259" key="10">
    <source>
        <dbReference type="PROSITE" id="PS50011"/>
    </source>
</evidence>
<comment type="catalytic activity">
    <reaction evidence="8">
        <text>L-threonyl-[protein] + ATP = O-phospho-L-threonyl-[protein] + ADP + H(+)</text>
        <dbReference type="Rhea" id="RHEA:46608"/>
        <dbReference type="Rhea" id="RHEA-COMP:11060"/>
        <dbReference type="Rhea" id="RHEA-COMP:11605"/>
        <dbReference type="ChEBI" id="CHEBI:15378"/>
        <dbReference type="ChEBI" id="CHEBI:30013"/>
        <dbReference type="ChEBI" id="CHEBI:30616"/>
        <dbReference type="ChEBI" id="CHEBI:61977"/>
        <dbReference type="ChEBI" id="CHEBI:456216"/>
        <dbReference type="EC" id="2.7.11.24"/>
    </reaction>
</comment>
<keyword evidence="12" id="KW-1185">Reference proteome</keyword>
<name>A0ABQ9XB24_9EUKA</name>
<feature type="region of interest" description="Disordered" evidence="9">
    <location>
        <begin position="391"/>
        <end position="415"/>
    </location>
</feature>
<organism evidence="11 12">
    <name type="scientific">Blattamonas nauphoetae</name>
    <dbReference type="NCBI Taxonomy" id="2049346"/>
    <lineage>
        <taxon>Eukaryota</taxon>
        <taxon>Metamonada</taxon>
        <taxon>Preaxostyla</taxon>
        <taxon>Oxymonadida</taxon>
        <taxon>Blattamonas</taxon>
    </lineage>
</organism>
<gene>
    <name evidence="11" type="ORF">BLNAU_16600</name>
</gene>
<keyword evidence="8" id="KW-0460">Magnesium</keyword>
<dbReference type="InterPro" id="IPR008271">
    <property type="entry name" value="Ser/Thr_kinase_AS"/>
</dbReference>
<dbReference type="PROSITE" id="PS01351">
    <property type="entry name" value="MAPK"/>
    <property type="match status" value="1"/>
</dbReference>
<dbReference type="EMBL" id="JARBJD010000176">
    <property type="protein sequence ID" value="KAK2948435.1"/>
    <property type="molecule type" value="Genomic_DNA"/>
</dbReference>
<dbReference type="InterPro" id="IPR003527">
    <property type="entry name" value="MAP_kinase_CS"/>
</dbReference>
<keyword evidence="5 6" id="KW-0067">ATP-binding</keyword>
<dbReference type="InterPro" id="IPR050117">
    <property type="entry name" value="MAPK"/>
</dbReference>
<comment type="activity regulation">
    <text evidence="8">Activated by threonine and tyrosine phosphorylation.</text>
</comment>
<evidence type="ECO:0000256" key="3">
    <source>
        <dbReference type="ARBA" id="ARBA00022741"/>
    </source>
</evidence>
<feature type="compositionally biased region" description="Low complexity" evidence="9">
    <location>
        <begin position="438"/>
        <end position="449"/>
    </location>
</feature>
<evidence type="ECO:0000256" key="5">
    <source>
        <dbReference type="ARBA" id="ARBA00022840"/>
    </source>
</evidence>
<dbReference type="GO" id="GO:0004707">
    <property type="term" value="F:MAP kinase activity"/>
    <property type="evidence" value="ECO:0007669"/>
    <property type="project" value="UniProtKB-EC"/>
</dbReference>
<evidence type="ECO:0000256" key="1">
    <source>
        <dbReference type="ARBA" id="ARBA00022527"/>
    </source>
</evidence>
<evidence type="ECO:0000256" key="7">
    <source>
        <dbReference type="RuleBase" id="RU000304"/>
    </source>
</evidence>
<reference evidence="11 12" key="1">
    <citation type="journal article" date="2022" name="bioRxiv">
        <title>Genomics of Preaxostyla Flagellates Illuminates Evolutionary Transitions and the Path Towards Mitochondrial Loss.</title>
        <authorList>
            <person name="Novak L.V.F."/>
            <person name="Treitli S.C."/>
            <person name="Pyrih J."/>
            <person name="Halakuc P."/>
            <person name="Pipaliya S.V."/>
            <person name="Vacek V."/>
            <person name="Brzon O."/>
            <person name="Soukal P."/>
            <person name="Eme L."/>
            <person name="Dacks J.B."/>
            <person name="Karnkowska A."/>
            <person name="Elias M."/>
            <person name="Hampl V."/>
        </authorList>
    </citation>
    <scope>NUCLEOTIDE SEQUENCE [LARGE SCALE GENOMIC DNA]</scope>
    <source>
        <strain evidence="11">NAU3</strain>
        <tissue evidence="11">Gut</tissue>
    </source>
</reference>
<evidence type="ECO:0000256" key="4">
    <source>
        <dbReference type="ARBA" id="ARBA00022777"/>
    </source>
</evidence>
<accession>A0ABQ9XB24</accession>
<keyword evidence="2 8" id="KW-0808">Transferase</keyword>
<protein>
    <recommendedName>
        <fullName evidence="8">Mitogen-activated protein kinase</fullName>
        <ecNumber evidence="8">2.7.11.24</ecNumber>
    </recommendedName>
</protein>
<evidence type="ECO:0000313" key="12">
    <source>
        <dbReference type="Proteomes" id="UP001281761"/>
    </source>
</evidence>
<dbReference type="SUPFAM" id="SSF56112">
    <property type="entry name" value="Protein kinase-like (PK-like)"/>
    <property type="match status" value="1"/>
</dbReference>
<feature type="region of interest" description="Disordered" evidence="9">
    <location>
        <begin position="435"/>
        <end position="460"/>
    </location>
</feature>
<evidence type="ECO:0000256" key="9">
    <source>
        <dbReference type="SAM" id="MobiDB-lite"/>
    </source>
</evidence>
<dbReference type="PROSITE" id="PS50011">
    <property type="entry name" value="PROTEIN_KINASE_DOM"/>
    <property type="match status" value="1"/>
</dbReference>
<keyword evidence="3 6" id="KW-0547">Nucleotide-binding</keyword>
<dbReference type="SMART" id="SM00220">
    <property type="entry name" value="S_TKc"/>
    <property type="match status" value="1"/>
</dbReference>
<comment type="caution">
    <text evidence="11">The sequence shown here is derived from an EMBL/GenBank/DDBJ whole genome shotgun (WGS) entry which is preliminary data.</text>
</comment>
<dbReference type="PROSITE" id="PS00107">
    <property type="entry name" value="PROTEIN_KINASE_ATP"/>
    <property type="match status" value="1"/>
</dbReference>
<dbReference type="Pfam" id="PF00069">
    <property type="entry name" value="Pkinase"/>
    <property type="match status" value="1"/>
</dbReference>
<keyword evidence="4 8" id="KW-0418">Kinase</keyword>
<evidence type="ECO:0000256" key="8">
    <source>
        <dbReference type="RuleBase" id="RU361165"/>
    </source>
</evidence>
<dbReference type="Gene3D" id="3.30.200.20">
    <property type="entry name" value="Phosphorylase Kinase, domain 1"/>
    <property type="match status" value="1"/>
</dbReference>
<dbReference type="Gene3D" id="1.10.510.10">
    <property type="entry name" value="Transferase(Phosphotransferase) domain 1"/>
    <property type="match status" value="1"/>
</dbReference>
<evidence type="ECO:0000313" key="11">
    <source>
        <dbReference type="EMBL" id="KAK2948435.1"/>
    </source>
</evidence>
<dbReference type="Proteomes" id="UP001281761">
    <property type="component" value="Unassembled WGS sequence"/>
</dbReference>
<dbReference type="PROSITE" id="PS00108">
    <property type="entry name" value="PROTEIN_KINASE_ST"/>
    <property type="match status" value="1"/>
</dbReference>
<feature type="domain" description="Protein kinase" evidence="10">
    <location>
        <begin position="17"/>
        <end position="308"/>
    </location>
</feature>
<comment type="cofactor">
    <cofactor evidence="8">
        <name>Mg(2+)</name>
        <dbReference type="ChEBI" id="CHEBI:18420"/>
    </cofactor>
</comment>
<evidence type="ECO:0000256" key="6">
    <source>
        <dbReference type="PROSITE-ProRule" id="PRU10141"/>
    </source>
</evidence>
<dbReference type="CDD" id="cd07834">
    <property type="entry name" value="STKc_MAPK"/>
    <property type="match status" value="1"/>
</dbReference>
<dbReference type="InterPro" id="IPR000719">
    <property type="entry name" value="Prot_kinase_dom"/>
</dbReference>
<dbReference type="PANTHER" id="PTHR24055">
    <property type="entry name" value="MITOGEN-ACTIVATED PROTEIN KINASE"/>
    <property type="match status" value="1"/>
</dbReference>
<feature type="binding site" evidence="6">
    <location>
        <position position="47"/>
    </location>
    <ligand>
        <name>ATP</name>
        <dbReference type="ChEBI" id="CHEBI:30616"/>
    </ligand>
</feature>
<feature type="compositionally biased region" description="Polar residues" evidence="9">
    <location>
        <begin position="450"/>
        <end position="460"/>
    </location>
</feature>
<comment type="similarity">
    <text evidence="8">Belongs to the protein kinase superfamily. Ser/Thr protein kinase family. MAP kinase subfamily.</text>
</comment>
<evidence type="ECO:0000256" key="2">
    <source>
        <dbReference type="ARBA" id="ARBA00022679"/>
    </source>
</evidence>
<keyword evidence="1 7" id="KW-0723">Serine/threonine-protein kinase</keyword>
<sequence length="460" mass="51652">MSTDKTKSFSFTVPRAYSVKRIIGKGTYGVVCEATNVKTKDIFAIKKITGAFEHTLDAKRAVREVRILSRASHTNVLNCKDIFKPSSFSNWTDLYFSSELMDSDLHKVLSSSQPLTDDHRRFFLYQAVCGLRYLHSAGIIHRDLKPSNFLVNRNCDLKITDLGLVTNRPSTLDDDQTLYVQTRWYRAPELLLGNTSYDASVDIWSLGCVMIELFFRKPVFTGSNYVSQLHKYFSVLPLPTDSEMKLVEKKKALEFLRTLPHPKHNLKSFFSQHRVGVTPDALDLLSAMLQFDPAKRITIDSILAHPYLAPYRGTGDESLHTSPEPLLELSYEPYADKAALKHIMFHEMLRFHPDAAADCGYVLPDAVRGVCEIANPGICKRLQAKADHTQSFRMKKSENQKSNLVSLAPSPVPANFPPDSVESKYSLAASRVCESRKVSVSPPRSSSSPLNEVSRASSPN</sequence>
<dbReference type="EC" id="2.7.11.24" evidence="8"/>
<dbReference type="InterPro" id="IPR017441">
    <property type="entry name" value="Protein_kinase_ATP_BS"/>
</dbReference>
<dbReference type="InterPro" id="IPR011009">
    <property type="entry name" value="Kinase-like_dom_sf"/>
</dbReference>